<dbReference type="PANTHER" id="PTHR11851:SF49">
    <property type="entry name" value="MITOCHONDRIAL-PROCESSING PEPTIDASE SUBUNIT ALPHA"/>
    <property type="match status" value="1"/>
</dbReference>
<dbReference type="Pfam" id="PF05193">
    <property type="entry name" value="Peptidase_M16_C"/>
    <property type="match status" value="1"/>
</dbReference>
<dbReference type="GO" id="GO:0046872">
    <property type="term" value="F:metal ion binding"/>
    <property type="evidence" value="ECO:0007669"/>
    <property type="project" value="InterPro"/>
</dbReference>
<proteinExistence type="inferred from homology"/>
<name>A0A3P3XRX3_9SPIR</name>
<keyword evidence="2" id="KW-1133">Transmembrane helix</keyword>
<dbReference type="PANTHER" id="PTHR11851">
    <property type="entry name" value="METALLOPROTEASE"/>
    <property type="match status" value="1"/>
</dbReference>
<evidence type="ECO:0000259" key="3">
    <source>
        <dbReference type="Pfam" id="PF00675"/>
    </source>
</evidence>
<evidence type="ECO:0000259" key="4">
    <source>
        <dbReference type="Pfam" id="PF05193"/>
    </source>
</evidence>
<dbReference type="EMBL" id="FWDO01000005">
    <property type="protein sequence ID" value="SLM18613.1"/>
    <property type="molecule type" value="Genomic_DNA"/>
</dbReference>
<accession>A0A3P3XRX3</accession>
<evidence type="ECO:0000256" key="2">
    <source>
        <dbReference type="SAM" id="Phobius"/>
    </source>
</evidence>
<dbReference type="SUPFAM" id="SSF63411">
    <property type="entry name" value="LuxS/MPP-like metallohydrolase"/>
    <property type="match status" value="2"/>
</dbReference>
<keyword evidence="2" id="KW-0812">Transmembrane</keyword>
<sequence length="562" mass="62478">MRRWNVAPKHDTIRKDAGWFDVSAGRRNKHYMKQKKILWDFILVLMMALFSPNLAVAQASTAQETGLASNVVRNATLDNGLEVFVVENHAVPLVTVCVAFRGGALAQTPETAGFFHLYEHMMFNGNDKYPTKDAFTAALNRMGTTSWNGATGKEYINYYITVPSEKLADAVDFWAHAVMNPTLNYAVLENEKLVVLNEIRGYHSDPAQIASNALESRMFNTFPWRKNIDGPESNVANATVAELRDMQKTYYVPTNTALLVGGDTTLEQVQALAEVSFGKWARAPQPVLAEPAQGPIPDGIRLVTAEDQFYRGIAQVQFRWRGPDVTRQTFDTYVSDVLLFLLSSPSGPFKSEIMRKVFGLYDAEYIDFIYPTARDGGNYIFSTFMLVQKPATEEPVLQRVENLRKTVLDEFAQIARDPRAYFGDEALEEAKTKLVDQNIYALESAGSFVTDTLTFWWSTAGTDYFFNYEANCKKVTWDDISALIRKYLTGEAGQGSAVVAGSAPGSSVSTSGAPSASSVPPAATLVRLRTSTFGADPRMEAKIGELGYTRATAQNAFWWQQR</sequence>
<feature type="transmembrane region" description="Helical" evidence="2">
    <location>
        <begin position="37"/>
        <end position="55"/>
    </location>
</feature>
<dbReference type="InterPro" id="IPR050361">
    <property type="entry name" value="MPP/UQCRC_Complex"/>
</dbReference>
<feature type="domain" description="Peptidase M16 C-terminal" evidence="4">
    <location>
        <begin position="238"/>
        <end position="434"/>
    </location>
</feature>
<dbReference type="InterPro" id="IPR011765">
    <property type="entry name" value="Pept_M16_N"/>
</dbReference>
<reference evidence="5" key="1">
    <citation type="submission" date="2017-02" db="EMBL/GenBank/DDBJ databases">
        <authorList>
            <person name="Regsiter A."/>
            <person name="William W."/>
        </authorList>
    </citation>
    <scope>NUCLEOTIDE SEQUENCE</scope>
    <source>
        <strain evidence="5">BdmA 4</strain>
    </source>
</reference>
<evidence type="ECO:0000313" key="5">
    <source>
        <dbReference type="EMBL" id="SLM18613.1"/>
    </source>
</evidence>
<evidence type="ECO:0000256" key="1">
    <source>
        <dbReference type="ARBA" id="ARBA00007261"/>
    </source>
</evidence>
<comment type="similarity">
    <text evidence="1">Belongs to the peptidase M16 family.</text>
</comment>
<dbReference type="Gene3D" id="3.30.830.10">
    <property type="entry name" value="Metalloenzyme, LuxS/M16 peptidase-like"/>
    <property type="match status" value="2"/>
</dbReference>
<organism evidence="5">
    <name type="scientific">uncultured spirochete</name>
    <dbReference type="NCBI Taxonomy" id="156406"/>
    <lineage>
        <taxon>Bacteria</taxon>
        <taxon>Pseudomonadati</taxon>
        <taxon>Spirochaetota</taxon>
        <taxon>Spirochaetia</taxon>
        <taxon>Spirochaetales</taxon>
        <taxon>environmental samples</taxon>
    </lineage>
</organism>
<protein>
    <submittedName>
        <fullName evidence="5">Peptidase M16 domain protein</fullName>
    </submittedName>
</protein>
<dbReference type="InterPro" id="IPR011249">
    <property type="entry name" value="Metalloenz_LuxS/M16"/>
</dbReference>
<feature type="domain" description="Peptidase M16 N-terminal" evidence="3">
    <location>
        <begin position="85"/>
        <end position="231"/>
    </location>
</feature>
<dbReference type="AlphaFoldDB" id="A0A3P3XRX3"/>
<keyword evidence="2" id="KW-0472">Membrane</keyword>
<dbReference type="Pfam" id="PF00675">
    <property type="entry name" value="Peptidase_M16"/>
    <property type="match status" value="1"/>
</dbReference>
<gene>
    <name evidence="5" type="ORF">SPIRO4BDMA_50128</name>
</gene>
<dbReference type="InterPro" id="IPR007863">
    <property type="entry name" value="Peptidase_M16_C"/>
</dbReference>